<name>A0ABU1FGD2_9MICO</name>
<proteinExistence type="predicted"/>
<keyword evidence="4" id="KW-1185">Reference proteome</keyword>
<protein>
    <submittedName>
        <fullName evidence="3">VTT domain-containing protein</fullName>
    </submittedName>
</protein>
<keyword evidence="1" id="KW-0812">Transmembrane</keyword>
<comment type="caution">
    <text evidence="3">The sequence shown here is derived from an EMBL/GenBank/DDBJ whole genome shotgun (WGS) entry which is preliminary data.</text>
</comment>
<evidence type="ECO:0000259" key="2">
    <source>
        <dbReference type="Pfam" id="PF09335"/>
    </source>
</evidence>
<keyword evidence="1" id="KW-0472">Membrane</keyword>
<feature type="transmembrane region" description="Helical" evidence="1">
    <location>
        <begin position="97"/>
        <end position="123"/>
    </location>
</feature>
<dbReference type="Pfam" id="PF09335">
    <property type="entry name" value="VTT_dom"/>
    <property type="match status" value="1"/>
</dbReference>
<dbReference type="Proteomes" id="UP001260072">
    <property type="component" value="Unassembled WGS sequence"/>
</dbReference>
<reference evidence="4" key="1">
    <citation type="submission" date="2023-07" db="EMBL/GenBank/DDBJ databases">
        <title>Description of three actinobacteria isolated from air of manufacturing shop in a pharmaceutical factory.</title>
        <authorList>
            <person name="Zhang D.-F."/>
        </authorList>
    </citation>
    <scope>NUCLEOTIDE SEQUENCE [LARGE SCALE GENOMIC DNA]</scope>
    <source>
        <strain evidence="4">CCTCC AB 2011122</strain>
    </source>
</reference>
<dbReference type="InterPro" id="IPR032816">
    <property type="entry name" value="VTT_dom"/>
</dbReference>
<dbReference type="RefSeq" id="WP_310519510.1">
    <property type="nucleotide sequence ID" value="NZ_BAABBS010000004.1"/>
</dbReference>
<feature type="domain" description="VTT" evidence="2">
    <location>
        <begin position="12"/>
        <end position="113"/>
    </location>
</feature>
<accession>A0ABU1FGD2</accession>
<evidence type="ECO:0000313" key="4">
    <source>
        <dbReference type="Proteomes" id="UP001260072"/>
    </source>
</evidence>
<dbReference type="EMBL" id="JAVKGS010000001">
    <property type="protein sequence ID" value="MDR5690820.1"/>
    <property type="molecule type" value="Genomic_DNA"/>
</dbReference>
<keyword evidence="1" id="KW-1133">Transmembrane helix</keyword>
<organism evidence="3 4">
    <name type="scientific">Agromyces indicus</name>
    <dbReference type="NCBI Taxonomy" id="758919"/>
    <lineage>
        <taxon>Bacteria</taxon>
        <taxon>Bacillati</taxon>
        <taxon>Actinomycetota</taxon>
        <taxon>Actinomycetes</taxon>
        <taxon>Micrococcales</taxon>
        <taxon>Microbacteriaceae</taxon>
        <taxon>Agromyces</taxon>
    </lineage>
</organism>
<evidence type="ECO:0000256" key="1">
    <source>
        <dbReference type="SAM" id="Phobius"/>
    </source>
</evidence>
<feature type="transmembrane region" description="Helical" evidence="1">
    <location>
        <begin position="12"/>
        <end position="31"/>
    </location>
</feature>
<evidence type="ECO:0000313" key="3">
    <source>
        <dbReference type="EMBL" id="MDR5690820.1"/>
    </source>
</evidence>
<feature type="transmembrane region" description="Helical" evidence="1">
    <location>
        <begin position="129"/>
        <end position="148"/>
    </location>
</feature>
<sequence length="177" mass="18585">MEIFEGWPLPAAIGVLFVIVLLRAGGTYALGRGSRAGVKRLLERRGRMAPQLARAETVIERFGAPVVALSFLTVGFQTAVNLAAGVLRMPLVKYLPALVVGGAMWATLYGVLGLATVNAVIAAAQRDPVAAILSALAVVALLVLIEFATRRARSFAAAHSRADAAEPRLPEDAGQTE</sequence>
<gene>
    <name evidence="3" type="ORF">RH861_01965</name>
</gene>